<dbReference type="WBParaSite" id="ES5_v2.g24840.t1">
    <property type="protein sequence ID" value="ES5_v2.g24840.t1"/>
    <property type="gene ID" value="ES5_v2.g24840"/>
</dbReference>
<organism evidence="1 2">
    <name type="scientific">Panagrolaimus sp. ES5</name>
    <dbReference type="NCBI Taxonomy" id="591445"/>
    <lineage>
        <taxon>Eukaryota</taxon>
        <taxon>Metazoa</taxon>
        <taxon>Ecdysozoa</taxon>
        <taxon>Nematoda</taxon>
        <taxon>Chromadorea</taxon>
        <taxon>Rhabditida</taxon>
        <taxon>Tylenchina</taxon>
        <taxon>Panagrolaimomorpha</taxon>
        <taxon>Panagrolaimoidea</taxon>
        <taxon>Panagrolaimidae</taxon>
        <taxon>Panagrolaimus</taxon>
    </lineage>
</organism>
<name>A0AC34G560_9BILA</name>
<sequence>MDTRRHKLQLLGATCLHFASKYEEVCLPHIIDFVYLASSSGDANGIMAMERIVFQAVNFNMGFAYPISFLRLYIHDFSSLSMASVHNLSKCYLDLFMSIYELAHKLPSVIAEVSLYLSYFVSGKKLPAEVYSLIATSE</sequence>
<protein>
    <submittedName>
        <fullName evidence="2">Uncharacterized protein</fullName>
    </submittedName>
</protein>
<dbReference type="Proteomes" id="UP000887579">
    <property type="component" value="Unplaced"/>
</dbReference>
<proteinExistence type="predicted"/>
<accession>A0AC34G560</accession>
<reference evidence="2" key="1">
    <citation type="submission" date="2022-11" db="UniProtKB">
        <authorList>
            <consortium name="WormBaseParasite"/>
        </authorList>
    </citation>
    <scope>IDENTIFICATION</scope>
</reference>
<evidence type="ECO:0000313" key="2">
    <source>
        <dbReference type="WBParaSite" id="ES5_v2.g24840.t1"/>
    </source>
</evidence>
<evidence type="ECO:0000313" key="1">
    <source>
        <dbReference type="Proteomes" id="UP000887579"/>
    </source>
</evidence>